<sequence>MITFLMKTPIGQKEFHRMIKDKRSTFEKCRFITKAKASKGQKIRGDVYWRKGQSVTHSAAVLMPPGSHPHPTGLLLLMDFLN</sequence>
<evidence type="ECO:0000313" key="1">
    <source>
        <dbReference type="EMBL" id="GIY43242.1"/>
    </source>
</evidence>
<reference evidence="1 2" key="1">
    <citation type="submission" date="2021-06" db="EMBL/GenBank/DDBJ databases">
        <title>Caerostris darwini draft genome.</title>
        <authorList>
            <person name="Kono N."/>
            <person name="Arakawa K."/>
        </authorList>
    </citation>
    <scope>NUCLEOTIDE SEQUENCE [LARGE SCALE GENOMIC DNA]</scope>
</reference>
<keyword evidence="2" id="KW-1185">Reference proteome</keyword>
<evidence type="ECO:0000313" key="2">
    <source>
        <dbReference type="Proteomes" id="UP001054837"/>
    </source>
</evidence>
<protein>
    <submittedName>
        <fullName evidence="1">Uncharacterized protein</fullName>
    </submittedName>
</protein>
<proteinExistence type="predicted"/>
<name>A0AAV4TEF1_9ARAC</name>
<organism evidence="1 2">
    <name type="scientific">Caerostris darwini</name>
    <dbReference type="NCBI Taxonomy" id="1538125"/>
    <lineage>
        <taxon>Eukaryota</taxon>
        <taxon>Metazoa</taxon>
        <taxon>Ecdysozoa</taxon>
        <taxon>Arthropoda</taxon>
        <taxon>Chelicerata</taxon>
        <taxon>Arachnida</taxon>
        <taxon>Araneae</taxon>
        <taxon>Araneomorphae</taxon>
        <taxon>Entelegynae</taxon>
        <taxon>Araneoidea</taxon>
        <taxon>Araneidae</taxon>
        <taxon>Caerostris</taxon>
    </lineage>
</organism>
<dbReference type="AlphaFoldDB" id="A0AAV4TEF1"/>
<dbReference type="Proteomes" id="UP001054837">
    <property type="component" value="Unassembled WGS sequence"/>
</dbReference>
<dbReference type="EMBL" id="BPLQ01009319">
    <property type="protein sequence ID" value="GIY43242.1"/>
    <property type="molecule type" value="Genomic_DNA"/>
</dbReference>
<accession>A0AAV4TEF1</accession>
<comment type="caution">
    <text evidence="1">The sequence shown here is derived from an EMBL/GenBank/DDBJ whole genome shotgun (WGS) entry which is preliminary data.</text>
</comment>
<gene>
    <name evidence="1" type="ORF">CDAR_257471</name>
</gene>